<name>A0A934PY54_9BURK</name>
<dbReference type="GO" id="GO:0016757">
    <property type="term" value="F:glycosyltransferase activity"/>
    <property type="evidence" value="ECO:0007669"/>
    <property type="project" value="TreeGrafter"/>
</dbReference>
<dbReference type="PANTHER" id="PTHR12526:SF600">
    <property type="entry name" value="GLYCOSYL TRANSFERASE GROUP 1"/>
    <property type="match status" value="1"/>
</dbReference>
<dbReference type="Pfam" id="PF13692">
    <property type="entry name" value="Glyco_trans_1_4"/>
    <property type="match status" value="1"/>
</dbReference>
<proteinExistence type="predicted"/>
<gene>
    <name evidence="1" type="ORF">I8E28_01625</name>
</gene>
<dbReference type="SUPFAM" id="SSF53756">
    <property type="entry name" value="UDP-Glycosyltransferase/glycogen phosphorylase"/>
    <property type="match status" value="1"/>
</dbReference>
<keyword evidence="2" id="KW-1185">Reference proteome</keyword>
<dbReference type="Proteomes" id="UP000617041">
    <property type="component" value="Unassembled WGS sequence"/>
</dbReference>
<comment type="caution">
    <text evidence="1">The sequence shown here is derived from an EMBL/GenBank/DDBJ whole genome shotgun (WGS) entry which is preliminary data.</text>
</comment>
<protein>
    <submittedName>
        <fullName evidence="1">Glycosyltransferase family 4 protein</fullName>
    </submittedName>
</protein>
<sequence>MKIVMVSSFPAFPTTAGNRSRIRQLALALQRLGHDVTFVVLGSPHEACDDAAHVAAFGAGHFHRIDKRHALRKWVRGAIPGAAKRVLRRIGVECAYYSPLDRFRDADFLRALGQLRLAPDVVLVEYVLDSWVFDAFPRSARRVLDTHDAFANRHRDYVARGIADYWVSLRPQAENAGFRRADVVLAIQDEEAQRFREQLAADACARAADPHVAVVGHLLEVGELVEEGEDGKAVFLASDNAANRDALQWLLADILPRVVRELPSFTLELGGSICRVAPDLPHVRKLGWLDDPQAALRRAALALNPMRVGTGINIKLLDAMAAGVPSVATATGARGIPDTMRAGLSVVDDGDGDGFAAAVLRFARDPVQRRAAGNAAREMAARWNAAHVATLQGCLRAG</sequence>
<evidence type="ECO:0000313" key="1">
    <source>
        <dbReference type="EMBL" id="MBK0391278.1"/>
    </source>
</evidence>
<accession>A0A934PY54</accession>
<dbReference type="AlphaFoldDB" id="A0A934PY54"/>
<evidence type="ECO:0000313" key="2">
    <source>
        <dbReference type="Proteomes" id="UP000617041"/>
    </source>
</evidence>
<dbReference type="Gene3D" id="3.40.50.2000">
    <property type="entry name" value="Glycogen Phosphorylase B"/>
    <property type="match status" value="2"/>
</dbReference>
<organism evidence="1 2">
    <name type="scientific">Ramlibacter algicola</name>
    <dbReference type="NCBI Taxonomy" id="2795217"/>
    <lineage>
        <taxon>Bacteria</taxon>
        <taxon>Pseudomonadati</taxon>
        <taxon>Pseudomonadota</taxon>
        <taxon>Betaproteobacteria</taxon>
        <taxon>Burkholderiales</taxon>
        <taxon>Comamonadaceae</taxon>
        <taxon>Ramlibacter</taxon>
    </lineage>
</organism>
<dbReference type="RefSeq" id="WP_200786104.1">
    <property type="nucleotide sequence ID" value="NZ_JAEDAO010000001.1"/>
</dbReference>
<reference evidence="1" key="1">
    <citation type="submission" date="2020-12" db="EMBL/GenBank/DDBJ databases">
        <title>Ramlibacter sp. nov., isolated from a freshwater alga, Cryptomonas.</title>
        <authorList>
            <person name="Kim H.M."/>
            <person name="Jeon C.O."/>
        </authorList>
    </citation>
    <scope>NUCLEOTIDE SEQUENCE</scope>
    <source>
        <strain evidence="1">CrO1</strain>
    </source>
</reference>
<dbReference type="PANTHER" id="PTHR12526">
    <property type="entry name" value="GLYCOSYLTRANSFERASE"/>
    <property type="match status" value="1"/>
</dbReference>
<dbReference type="EMBL" id="JAEDAO010000001">
    <property type="protein sequence ID" value="MBK0391278.1"/>
    <property type="molecule type" value="Genomic_DNA"/>
</dbReference>
<dbReference type="CDD" id="cd03801">
    <property type="entry name" value="GT4_PimA-like"/>
    <property type="match status" value="1"/>
</dbReference>